<dbReference type="VEuPathDB" id="VectorBase:GPPI037845"/>
<accession>A0A1B0BQZ8</accession>
<keyword evidence="3" id="KW-1185">Reference proteome</keyword>
<evidence type="ECO:0000256" key="1">
    <source>
        <dbReference type="SAM" id="Phobius"/>
    </source>
</evidence>
<feature type="transmembrane region" description="Helical" evidence="1">
    <location>
        <begin position="69"/>
        <end position="89"/>
    </location>
</feature>
<evidence type="ECO:0000313" key="2">
    <source>
        <dbReference type="EnsemblMetazoa" id="GPPI037845-PA"/>
    </source>
</evidence>
<feature type="transmembrane region" description="Helical" evidence="1">
    <location>
        <begin position="27"/>
        <end position="49"/>
    </location>
</feature>
<evidence type="ECO:0000313" key="3">
    <source>
        <dbReference type="Proteomes" id="UP000092460"/>
    </source>
</evidence>
<name>A0A1B0BQZ8_9MUSC</name>
<dbReference type="EMBL" id="JXJN01018858">
    <property type="status" value="NOT_ANNOTATED_CDS"/>
    <property type="molecule type" value="Genomic_DNA"/>
</dbReference>
<keyword evidence="1" id="KW-0472">Membrane</keyword>
<keyword evidence="1" id="KW-1133">Transmembrane helix</keyword>
<reference evidence="3" key="1">
    <citation type="submission" date="2015-01" db="EMBL/GenBank/DDBJ databases">
        <authorList>
            <person name="Aksoy S."/>
            <person name="Warren W."/>
            <person name="Wilson R.K."/>
        </authorList>
    </citation>
    <scope>NUCLEOTIDE SEQUENCE [LARGE SCALE GENOMIC DNA]</scope>
    <source>
        <strain evidence="3">IAEA</strain>
    </source>
</reference>
<proteinExistence type="predicted"/>
<keyword evidence="1" id="KW-0812">Transmembrane</keyword>
<dbReference type="Proteomes" id="UP000092460">
    <property type="component" value="Unassembled WGS sequence"/>
</dbReference>
<dbReference type="AlphaFoldDB" id="A0A1B0BQZ8"/>
<dbReference type="EnsemblMetazoa" id="GPPI037845-RA">
    <property type="protein sequence ID" value="GPPI037845-PA"/>
    <property type="gene ID" value="GPPI037845"/>
</dbReference>
<organism evidence="2 3">
    <name type="scientific">Glossina palpalis gambiensis</name>
    <dbReference type="NCBI Taxonomy" id="67801"/>
    <lineage>
        <taxon>Eukaryota</taxon>
        <taxon>Metazoa</taxon>
        <taxon>Ecdysozoa</taxon>
        <taxon>Arthropoda</taxon>
        <taxon>Hexapoda</taxon>
        <taxon>Insecta</taxon>
        <taxon>Pterygota</taxon>
        <taxon>Neoptera</taxon>
        <taxon>Endopterygota</taxon>
        <taxon>Diptera</taxon>
        <taxon>Brachycera</taxon>
        <taxon>Muscomorpha</taxon>
        <taxon>Hippoboscoidea</taxon>
        <taxon>Glossinidae</taxon>
        <taxon>Glossina</taxon>
    </lineage>
</organism>
<protein>
    <submittedName>
        <fullName evidence="2">Uncharacterized protein</fullName>
    </submittedName>
</protein>
<sequence>MFVYTDGYITAFELIANNNRNRKMCRLLPVSYCTITDIFLLNAVTYSFICFTTFVSSSFIVTLEIFTSYLKLIIIVQLLLILFFILHIITY</sequence>
<reference evidence="2" key="2">
    <citation type="submission" date="2020-05" db="UniProtKB">
        <authorList>
            <consortium name="EnsemblMetazoa"/>
        </authorList>
    </citation>
    <scope>IDENTIFICATION</scope>
    <source>
        <strain evidence="2">IAEA</strain>
    </source>
</reference>